<comment type="caution">
    <text evidence="1">The sequence shown here is derived from an EMBL/GenBank/DDBJ whole genome shotgun (WGS) entry which is preliminary data.</text>
</comment>
<dbReference type="InterPro" id="IPR003772">
    <property type="entry name" value="YceD"/>
</dbReference>
<evidence type="ECO:0000313" key="1">
    <source>
        <dbReference type="EMBL" id="PSJ07500.1"/>
    </source>
</evidence>
<dbReference type="Pfam" id="PF02620">
    <property type="entry name" value="YceD"/>
    <property type="match status" value="1"/>
</dbReference>
<evidence type="ECO:0000313" key="2">
    <source>
        <dbReference type="Proteomes" id="UP000243002"/>
    </source>
</evidence>
<dbReference type="AlphaFoldDB" id="A0A2P7N1Z9"/>
<keyword evidence="2" id="KW-1185">Reference proteome</keyword>
<organism evidence="1 2">
    <name type="scientific">Cyanobium usitatum str. Tous</name>
    <dbReference type="NCBI Taxonomy" id="2116684"/>
    <lineage>
        <taxon>Bacteria</taxon>
        <taxon>Bacillati</taxon>
        <taxon>Cyanobacteriota</taxon>
        <taxon>Cyanophyceae</taxon>
        <taxon>Synechococcales</taxon>
        <taxon>Prochlorococcaceae</taxon>
        <taxon>Cyanobium</taxon>
    </lineage>
</organism>
<gene>
    <name evidence="1" type="ORF">C7K55_00280</name>
</gene>
<protein>
    <submittedName>
        <fullName evidence="1">Metal-binding protein</fullName>
    </submittedName>
</protein>
<dbReference type="EMBL" id="PXXO01000001">
    <property type="protein sequence ID" value="PSJ07500.1"/>
    <property type="molecule type" value="Genomic_DNA"/>
</dbReference>
<sequence length="167" mass="18495">MVGERLRPVPLSDLRHLEAGRHWQIDQTIEGIASLTPVRGQLHANHRGNVLEVVGKAETIVTLCCDRCLQHFNHPLRASNQELLWIGEPAPIPSDSMAMEGEADDSGLMEQLDPRGNFDPEHWVFEQLNLLLPIVNHCGKDCPGPATWSSDGDGIDSRWSALQGLKP</sequence>
<proteinExistence type="predicted"/>
<accession>A0A2P7N1Z9</accession>
<dbReference type="Proteomes" id="UP000243002">
    <property type="component" value="Unassembled WGS sequence"/>
</dbReference>
<name>A0A2P7N1Z9_9CYAN</name>
<dbReference type="OrthoDB" id="9786554at2"/>
<reference evidence="1 2" key="1">
    <citation type="journal article" date="2018" name="Environ. Microbiol.">
        <title>Ecological and genomic features of two widespread freshwater picocyanobacteria.</title>
        <authorList>
            <person name="Cabello-Yeves P.J."/>
            <person name="Picazo A."/>
            <person name="Camacho A."/>
            <person name="Callieri C."/>
            <person name="Rosselli R."/>
            <person name="Roda-Garcia J.J."/>
            <person name="Coutinho F.H."/>
            <person name="Rodriguez-Valera F."/>
        </authorList>
    </citation>
    <scope>NUCLEOTIDE SEQUENCE [LARGE SCALE GENOMIC DNA]</scope>
    <source>
        <strain evidence="1 2">Tous</strain>
    </source>
</reference>